<gene>
    <name evidence="2" type="ORF">ACFOD3_01730</name>
</gene>
<dbReference type="RefSeq" id="WP_216834017.1">
    <property type="nucleotide sequence ID" value="NZ_JAFNJS010000001.1"/>
</dbReference>
<accession>A0ABV7BLW5</accession>
<dbReference type="Proteomes" id="UP001595420">
    <property type="component" value="Unassembled WGS sequence"/>
</dbReference>
<evidence type="ECO:0000313" key="3">
    <source>
        <dbReference type="Proteomes" id="UP001595420"/>
    </source>
</evidence>
<reference evidence="3" key="1">
    <citation type="journal article" date="2019" name="Int. J. Syst. Evol. Microbiol.">
        <title>The Global Catalogue of Microorganisms (GCM) 10K type strain sequencing project: providing services to taxonomists for standard genome sequencing and annotation.</title>
        <authorList>
            <consortium name="The Broad Institute Genomics Platform"/>
            <consortium name="The Broad Institute Genome Sequencing Center for Infectious Disease"/>
            <person name="Wu L."/>
            <person name="Ma J."/>
        </authorList>
    </citation>
    <scope>NUCLEOTIDE SEQUENCE [LARGE SCALE GENOMIC DNA]</scope>
    <source>
        <strain evidence="3">CGMCC 1.16855</strain>
    </source>
</reference>
<proteinExistence type="predicted"/>
<evidence type="ECO:0000313" key="2">
    <source>
        <dbReference type="EMBL" id="MFC2998592.1"/>
    </source>
</evidence>
<feature type="compositionally biased region" description="Pro residues" evidence="1">
    <location>
        <begin position="130"/>
        <end position="194"/>
    </location>
</feature>
<organism evidence="2 3">
    <name type="scientific">Falsiroseomonas tokyonensis</name>
    <dbReference type="NCBI Taxonomy" id="430521"/>
    <lineage>
        <taxon>Bacteria</taxon>
        <taxon>Pseudomonadati</taxon>
        <taxon>Pseudomonadota</taxon>
        <taxon>Alphaproteobacteria</taxon>
        <taxon>Acetobacterales</taxon>
        <taxon>Roseomonadaceae</taxon>
        <taxon>Falsiroseomonas</taxon>
    </lineage>
</organism>
<comment type="caution">
    <text evidence="2">The sequence shown here is derived from an EMBL/GenBank/DDBJ whole genome shotgun (WGS) entry which is preliminary data.</text>
</comment>
<keyword evidence="3" id="KW-1185">Reference proteome</keyword>
<sequence>MSDSGNQSPPRGLVGFLDALRDGQVVVGWAADPQDRTARPLIRLMRGLEVLAEGVADVARDDGNPGFRLPAPMPLTPADFLEGRLRVRAVLPGRQAATTLAMTRRMREQLEALAGLEPTMEPMPELPREPVAPPPPAPMPEPAPVPPPPPAPMPEPAPAAPPPPAAPPEPVRASPPPAAPPAPPPTVPAPEPDLPFPLGTLHRLAGIAAAAQVPVLHLLLPSRAAVLGAGPAPGSPPPGPTAGLAPLEAMAAARPLLAQDWVPLRHAFALQPNPGVLWRQDGQRLTVEGGLTVLSTLLRVLQLRQPEAAAGLARAAGLVARADLAALPRREVAQEPGEAPAVSFLGVAVAETEPALTAEIFADQPPPRALGEVLPGLEAWSAAGAPLPWRVVLLAEPGLGGSASPAQLGWWLRWLVAECVISEALHIARPQAVLDAQPDLLLTLSAEPK</sequence>
<feature type="region of interest" description="Disordered" evidence="1">
    <location>
        <begin position="117"/>
        <end position="194"/>
    </location>
</feature>
<protein>
    <submittedName>
        <fullName evidence="2">Uncharacterized protein</fullName>
    </submittedName>
</protein>
<evidence type="ECO:0000256" key="1">
    <source>
        <dbReference type="SAM" id="MobiDB-lite"/>
    </source>
</evidence>
<dbReference type="EMBL" id="JBHRSB010000001">
    <property type="protein sequence ID" value="MFC2998592.1"/>
    <property type="molecule type" value="Genomic_DNA"/>
</dbReference>
<name>A0ABV7BLW5_9PROT</name>